<dbReference type="Pfam" id="PF13114">
    <property type="entry name" value="RecO_N_2"/>
    <property type="match status" value="1"/>
</dbReference>
<comment type="caution">
    <text evidence="2">The sequence shown here is derived from an EMBL/GenBank/DDBJ whole genome shotgun (WGS) entry which is preliminary data.</text>
</comment>
<name>A0ABN7KBW1_9BACT</name>
<sequence length="204" mass="24404">MQGYILRIQKVKDEDLIVYILTNEHVVKSYRFYGARHAVIMMGYKIDFELISNTQFLPHLRNILHLGFSWLTDRDKLIIWQQFIRLLYDHLKDVDNVDEIYFNELDFCASRLLKQNAKRLILESYVRILEHEGRLHNEFECFLCDEVISSQVSLTRAFLPAHTHCISSYAFDLSKIKYLFEHKSTLYLEDDEIEQLYQILLDGF</sequence>
<proteinExistence type="predicted"/>
<keyword evidence="3" id="KW-1185">Reference proteome</keyword>
<evidence type="ECO:0000313" key="2">
    <source>
        <dbReference type="EMBL" id="CAD7289631.1"/>
    </source>
</evidence>
<dbReference type="EMBL" id="CAJHOF010000019">
    <property type="protein sequence ID" value="CAD7289631.1"/>
    <property type="molecule type" value="Genomic_DNA"/>
</dbReference>
<feature type="domain" description="DNA replication/recombination mediator RecO N-terminal" evidence="1">
    <location>
        <begin position="1"/>
        <end position="70"/>
    </location>
</feature>
<dbReference type="Proteomes" id="UP000789803">
    <property type="component" value="Unassembled WGS sequence"/>
</dbReference>
<evidence type="ECO:0000313" key="3">
    <source>
        <dbReference type="Proteomes" id="UP000789803"/>
    </source>
</evidence>
<accession>A0ABN7KBW1</accession>
<organism evidence="2 3">
    <name type="scientific">Campylobacter majalis</name>
    <dbReference type="NCBI Taxonomy" id="2790656"/>
    <lineage>
        <taxon>Bacteria</taxon>
        <taxon>Pseudomonadati</taxon>
        <taxon>Campylobacterota</taxon>
        <taxon>Epsilonproteobacteria</taxon>
        <taxon>Campylobacterales</taxon>
        <taxon>Campylobacteraceae</taxon>
        <taxon>Campylobacter</taxon>
    </lineage>
</organism>
<reference evidence="2 3" key="1">
    <citation type="submission" date="2020-11" db="EMBL/GenBank/DDBJ databases">
        <authorList>
            <person name="Peeters C."/>
        </authorList>
    </citation>
    <scope>NUCLEOTIDE SEQUENCE [LARGE SCALE GENOMIC DNA]</scope>
    <source>
        <strain evidence="2 3">LMG 7974</strain>
    </source>
</reference>
<dbReference type="NCBIfam" id="NF010483">
    <property type="entry name" value="PRK13908.1"/>
    <property type="match status" value="1"/>
</dbReference>
<protein>
    <recommendedName>
        <fullName evidence="1">DNA replication/recombination mediator RecO N-terminal domain-containing protein</fullName>
    </recommendedName>
</protein>
<dbReference type="RefSeq" id="WP_229933479.1">
    <property type="nucleotide sequence ID" value="NZ_CAJHOF010000019.1"/>
</dbReference>
<gene>
    <name evidence="2" type="ORF">LMG7974_01708</name>
</gene>
<evidence type="ECO:0000259" key="1">
    <source>
        <dbReference type="Pfam" id="PF13114"/>
    </source>
</evidence>
<dbReference type="InterPro" id="IPR022572">
    <property type="entry name" value="DNA_rep/recomb_RecO_N"/>
</dbReference>